<comment type="caution">
    <text evidence="3">The sequence shown here is derived from an EMBL/GenBank/DDBJ whole genome shotgun (WGS) entry which is preliminary data.</text>
</comment>
<dbReference type="Proteomes" id="UP000663868">
    <property type="component" value="Unassembled WGS sequence"/>
</dbReference>
<feature type="coiled-coil region" evidence="1">
    <location>
        <begin position="34"/>
        <end position="68"/>
    </location>
</feature>
<reference evidence="3" key="1">
    <citation type="submission" date="2021-02" db="EMBL/GenBank/DDBJ databases">
        <authorList>
            <person name="Nowell W R."/>
        </authorList>
    </citation>
    <scope>NUCLEOTIDE SEQUENCE</scope>
</reference>
<dbReference type="EMBL" id="CAJNOE010000051">
    <property type="protein sequence ID" value="CAF0817594.1"/>
    <property type="molecule type" value="Genomic_DNA"/>
</dbReference>
<dbReference type="Proteomes" id="UP000663860">
    <property type="component" value="Unassembled WGS sequence"/>
</dbReference>
<accession>A0A818QAB9</accession>
<proteinExistence type="predicted"/>
<sequence>MIEQIDLTAIENTENMLGAVPQAPDLVHHLTQKLIEKGKQNEKLIKEKEKLTKENLSLKQETNELKETFNKFRIDFSIMKQKLILIEHENVNIDVVKCLNGL</sequence>
<name>A0A818QAB9_9BILA</name>
<evidence type="ECO:0000313" key="3">
    <source>
        <dbReference type="EMBL" id="CAF3637696.1"/>
    </source>
</evidence>
<organism evidence="3 4">
    <name type="scientific">Adineta steineri</name>
    <dbReference type="NCBI Taxonomy" id="433720"/>
    <lineage>
        <taxon>Eukaryota</taxon>
        <taxon>Metazoa</taxon>
        <taxon>Spiralia</taxon>
        <taxon>Gnathifera</taxon>
        <taxon>Rotifera</taxon>
        <taxon>Eurotatoria</taxon>
        <taxon>Bdelloidea</taxon>
        <taxon>Adinetida</taxon>
        <taxon>Adinetidae</taxon>
        <taxon>Adineta</taxon>
    </lineage>
</organism>
<evidence type="ECO:0000256" key="1">
    <source>
        <dbReference type="SAM" id="Coils"/>
    </source>
</evidence>
<evidence type="ECO:0000313" key="2">
    <source>
        <dbReference type="EMBL" id="CAF0817594.1"/>
    </source>
</evidence>
<evidence type="ECO:0000313" key="4">
    <source>
        <dbReference type="Proteomes" id="UP000663868"/>
    </source>
</evidence>
<keyword evidence="1" id="KW-0175">Coiled coil</keyword>
<protein>
    <submittedName>
        <fullName evidence="3">Uncharacterized protein</fullName>
    </submittedName>
</protein>
<dbReference type="AlphaFoldDB" id="A0A818QAB9"/>
<gene>
    <name evidence="2" type="ORF">IZO911_LOCUS7816</name>
    <name evidence="3" type="ORF">KXQ929_LOCUS7016</name>
</gene>
<dbReference type="EMBL" id="CAJOBB010000280">
    <property type="protein sequence ID" value="CAF3637696.1"/>
    <property type="molecule type" value="Genomic_DNA"/>
</dbReference>